<keyword evidence="2" id="KW-1133">Transmembrane helix</keyword>
<feature type="compositionally biased region" description="Polar residues" evidence="1">
    <location>
        <begin position="8"/>
        <end position="19"/>
    </location>
</feature>
<dbReference type="AlphaFoldDB" id="A0A0W0FDU8"/>
<evidence type="ECO:0000313" key="3">
    <source>
        <dbReference type="EMBL" id="KTB34354.1"/>
    </source>
</evidence>
<dbReference type="Proteomes" id="UP000054988">
    <property type="component" value="Unassembled WGS sequence"/>
</dbReference>
<dbReference type="EMBL" id="LATX01002090">
    <property type="protein sequence ID" value="KTB34354.1"/>
    <property type="molecule type" value="Genomic_DNA"/>
</dbReference>
<feature type="transmembrane region" description="Helical" evidence="2">
    <location>
        <begin position="146"/>
        <end position="169"/>
    </location>
</feature>
<evidence type="ECO:0000256" key="1">
    <source>
        <dbReference type="SAM" id="MobiDB-lite"/>
    </source>
</evidence>
<evidence type="ECO:0000256" key="2">
    <source>
        <dbReference type="SAM" id="Phobius"/>
    </source>
</evidence>
<organism evidence="3 4">
    <name type="scientific">Moniliophthora roreri</name>
    <name type="common">Frosty pod rot fungus</name>
    <name type="synonym">Monilia roreri</name>
    <dbReference type="NCBI Taxonomy" id="221103"/>
    <lineage>
        <taxon>Eukaryota</taxon>
        <taxon>Fungi</taxon>
        <taxon>Dikarya</taxon>
        <taxon>Basidiomycota</taxon>
        <taxon>Agaricomycotina</taxon>
        <taxon>Agaricomycetes</taxon>
        <taxon>Agaricomycetidae</taxon>
        <taxon>Agaricales</taxon>
        <taxon>Marasmiineae</taxon>
        <taxon>Marasmiaceae</taxon>
        <taxon>Moniliophthora</taxon>
    </lineage>
</organism>
<gene>
    <name evidence="3" type="ORF">WG66_13092</name>
</gene>
<reference evidence="3 4" key="1">
    <citation type="submission" date="2015-12" db="EMBL/GenBank/DDBJ databases">
        <title>Draft genome sequence of Moniliophthora roreri, the causal agent of frosty pod rot of cacao.</title>
        <authorList>
            <person name="Aime M.C."/>
            <person name="Diaz-Valderrama J.R."/>
            <person name="Kijpornyongpan T."/>
            <person name="Phillips-Mora W."/>
        </authorList>
    </citation>
    <scope>NUCLEOTIDE SEQUENCE [LARGE SCALE GENOMIC DNA]</scope>
    <source>
        <strain evidence="3 4">MCA 2952</strain>
    </source>
</reference>
<feature type="region of interest" description="Disordered" evidence="1">
    <location>
        <begin position="213"/>
        <end position="247"/>
    </location>
</feature>
<keyword evidence="2" id="KW-0812">Transmembrane</keyword>
<evidence type="ECO:0000313" key="4">
    <source>
        <dbReference type="Proteomes" id="UP000054988"/>
    </source>
</evidence>
<protein>
    <submittedName>
        <fullName evidence="3">Uncharacterized protein</fullName>
    </submittedName>
</protein>
<keyword evidence="2" id="KW-0472">Membrane</keyword>
<sequence length="247" mass="25943">MGVPDSLIPNQPGNFSWVESDSDQSRHSKGGTVNIGLFDANKLPTQCANLQTLPLLVSLVEESHVLSASTGETTFTANRTGVFVICAYTVNNQGVSTGAFFQSNRIPSLFVASSVIPVTATPASATPAQTSAAEIRSTQRSINSGVIGGIVAGVLALLIAIAVTVFVLLRRRRRFGNLDSSTLVVNPFEQNSDGKRAEAGSLPVPPRVIVHADSGWRPEADSQSVDMMGTPPEYTDADAESSGKAKS</sequence>
<feature type="region of interest" description="Disordered" evidence="1">
    <location>
        <begin position="1"/>
        <end position="27"/>
    </location>
</feature>
<proteinExistence type="predicted"/>
<comment type="caution">
    <text evidence="3">The sequence shown here is derived from an EMBL/GenBank/DDBJ whole genome shotgun (WGS) entry which is preliminary data.</text>
</comment>
<name>A0A0W0FDU8_MONRR</name>
<accession>A0A0W0FDU8</accession>